<organism evidence="1 2">
    <name type="scientific">Nocardiopsis terrae</name>
    <dbReference type="NCBI Taxonomy" id="372655"/>
    <lineage>
        <taxon>Bacteria</taxon>
        <taxon>Bacillati</taxon>
        <taxon>Actinomycetota</taxon>
        <taxon>Actinomycetes</taxon>
        <taxon>Streptosporangiales</taxon>
        <taxon>Nocardiopsidaceae</taxon>
        <taxon>Nocardiopsis</taxon>
    </lineage>
</organism>
<dbReference type="RefSeq" id="WP_191272091.1">
    <property type="nucleotide sequence ID" value="NZ_BMXJ01000005.1"/>
</dbReference>
<dbReference type="Pfam" id="PF06224">
    <property type="entry name" value="AlkZ-like"/>
    <property type="match status" value="1"/>
</dbReference>
<dbReference type="PANTHER" id="PTHR30528">
    <property type="entry name" value="CYTOPLASMIC PROTEIN"/>
    <property type="match status" value="1"/>
</dbReference>
<dbReference type="EMBL" id="JADBDY010000001">
    <property type="protein sequence ID" value="MBE1459025.1"/>
    <property type="molecule type" value="Genomic_DNA"/>
</dbReference>
<reference evidence="1 2" key="1">
    <citation type="submission" date="2020-10" db="EMBL/GenBank/DDBJ databases">
        <title>Sequencing the genomes of 1000 actinobacteria strains.</title>
        <authorList>
            <person name="Klenk H.-P."/>
        </authorList>
    </citation>
    <scope>NUCLEOTIDE SEQUENCE [LARGE SCALE GENOMIC DNA]</scope>
    <source>
        <strain evidence="1 2">DSM 45157</strain>
    </source>
</reference>
<keyword evidence="2" id="KW-1185">Reference proteome</keyword>
<sequence>MTSPLPGPGPAASPAAELDRRAVRRLALVRQRLAGPPPSPAADGLREVLRALRCLQLDPVGVVAPSHELVLWSRVGAFDRADLDRLRWEERWLFDYWAHAASVVLTEDHALHHLMMRRYPRGTSDHGRRLTAWIEANGVLREHILQRLAERGPQPTDGFEDLAAVPWESSGWTAGRNVERMLDVLWTQGRVMVAGREGRRRHWDLAERCLPEGMEHIELPEAEVVARAAELALLALGAGRARDIERHFLRDRYPGLGGVLAELVERGRVLRVRVAGTRPDDPWYVHRDALPDLERVESGEWGPRTALLSPFDNLLCDRERTELLWGFAFRNEMYVPRARREYGYYVLPVLHGDRLVGRAALRMDRRTGTLNAEDVFAEEGTQSTEDLAEAVPAVAAALTDLAGFAGAERVRFPGRVPEVWRGALGRELVVG</sequence>
<protein>
    <submittedName>
        <fullName evidence="1">Uncharacterized protein YcaQ</fullName>
    </submittedName>
</protein>
<proteinExistence type="predicted"/>
<name>A0ABR9HJ33_9ACTN</name>
<dbReference type="PANTHER" id="PTHR30528:SF0">
    <property type="entry name" value="CYTOPLASMIC PROTEIN"/>
    <property type="match status" value="1"/>
</dbReference>
<accession>A0ABR9HJ33</accession>
<dbReference type="Proteomes" id="UP000598217">
    <property type="component" value="Unassembled WGS sequence"/>
</dbReference>
<comment type="caution">
    <text evidence="1">The sequence shown here is derived from an EMBL/GenBank/DDBJ whole genome shotgun (WGS) entry which is preliminary data.</text>
</comment>
<evidence type="ECO:0000313" key="1">
    <source>
        <dbReference type="EMBL" id="MBE1459025.1"/>
    </source>
</evidence>
<evidence type="ECO:0000313" key="2">
    <source>
        <dbReference type="Proteomes" id="UP000598217"/>
    </source>
</evidence>
<dbReference type="InterPro" id="IPR009351">
    <property type="entry name" value="AlkZ-like"/>
</dbReference>
<gene>
    <name evidence="1" type="ORF">H4W79_003239</name>
</gene>